<evidence type="ECO:0000313" key="1">
    <source>
        <dbReference type="EnsemblMetazoa" id="CJA32871b.1"/>
    </source>
</evidence>
<name>A0A8R1IC02_CAEJA</name>
<reference evidence="2" key="1">
    <citation type="submission" date="2010-08" db="EMBL/GenBank/DDBJ databases">
        <authorList>
            <consortium name="Caenorhabditis japonica Sequencing Consortium"/>
            <person name="Wilson R.K."/>
        </authorList>
    </citation>
    <scope>NUCLEOTIDE SEQUENCE [LARGE SCALE GENOMIC DNA]</scope>
    <source>
        <strain evidence="2">DF5081</strain>
    </source>
</reference>
<accession>A0A8R1IC02</accession>
<dbReference type="AlphaFoldDB" id="A0A8R1IC02"/>
<organism evidence="1 2">
    <name type="scientific">Caenorhabditis japonica</name>
    <dbReference type="NCBI Taxonomy" id="281687"/>
    <lineage>
        <taxon>Eukaryota</taxon>
        <taxon>Metazoa</taxon>
        <taxon>Ecdysozoa</taxon>
        <taxon>Nematoda</taxon>
        <taxon>Chromadorea</taxon>
        <taxon>Rhabditida</taxon>
        <taxon>Rhabditina</taxon>
        <taxon>Rhabditomorpha</taxon>
        <taxon>Rhabditoidea</taxon>
        <taxon>Rhabditidae</taxon>
        <taxon>Peloderinae</taxon>
        <taxon>Caenorhabditis</taxon>
    </lineage>
</organism>
<dbReference type="Proteomes" id="UP000005237">
    <property type="component" value="Unassembled WGS sequence"/>
</dbReference>
<dbReference type="EnsemblMetazoa" id="CJA32871b.1">
    <property type="protein sequence ID" value="CJA32871b.1"/>
    <property type="gene ID" value="WBGene00208718"/>
</dbReference>
<protein>
    <submittedName>
        <fullName evidence="1">Uncharacterized protein</fullName>
    </submittedName>
</protein>
<reference evidence="1" key="2">
    <citation type="submission" date="2022-06" db="UniProtKB">
        <authorList>
            <consortium name="EnsemblMetazoa"/>
        </authorList>
    </citation>
    <scope>IDENTIFICATION</scope>
    <source>
        <strain evidence="1">DF5081</strain>
    </source>
</reference>
<proteinExistence type="predicted"/>
<sequence length="244" mass="28032">MSTKPIIHFYVDTSFKMHMKTSEGLTAMEKVAKFLLHFCRRNDKQAAYFSRVRIHFGKTLVQLKTGKAEKMLHEYIKNMTKRADILDPITFWKEAVESDTCNSTFFVLTTCVDAKTLNLLFPFRNSLFFMDFGGKPNLSFKDRVKFVKISDIQKDADDIHEMHLQDYLTRVNFGVPFHAEFHTVNAKDKRQISFSDIKIVATTLSGPLEGTTVLASSLLFPVNNCYHVAKGELEKSRKNMGKLL</sequence>
<keyword evidence="2" id="KW-1185">Reference proteome</keyword>
<evidence type="ECO:0000313" key="2">
    <source>
        <dbReference type="Proteomes" id="UP000005237"/>
    </source>
</evidence>